<feature type="domain" description="Cathepsin propeptide inhibitor" evidence="1">
    <location>
        <begin position="2"/>
        <end position="59"/>
    </location>
</feature>
<evidence type="ECO:0000259" key="1">
    <source>
        <dbReference type="SMART" id="SM00848"/>
    </source>
</evidence>
<dbReference type="Pfam" id="PF08246">
    <property type="entry name" value="Inhibitor_I29"/>
    <property type="match status" value="1"/>
</dbReference>
<sequence>MWSAFVEKHQKLYDSPEEETMRFDVFRENMRKIDELNEKHKGKATFGVTQFSDLTEAEFSQVTECFLGLL</sequence>
<dbReference type="SMART" id="SM00848">
    <property type="entry name" value="Inhibitor_I29"/>
    <property type="match status" value="1"/>
</dbReference>
<dbReference type="InterPro" id="IPR038765">
    <property type="entry name" value="Papain-like_cys_pep_sf"/>
</dbReference>
<evidence type="ECO:0000313" key="3">
    <source>
        <dbReference type="WBParaSite" id="L893_g1457.t1"/>
    </source>
</evidence>
<dbReference type="WBParaSite" id="L893_g1457.t1">
    <property type="protein sequence ID" value="L893_g1457.t1"/>
    <property type="gene ID" value="L893_g1457"/>
</dbReference>
<dbReference type="Proteomes" id="UP000095287">
    <property type="component" value="Unplaced"/>
</dbReference>
<dbReference type="Gene3D" id="1.10.287.2250">
    <property type="match status" value="1"/>
</dbReference>
<dbReference type="AlphaFoldDB" id="A0A1I7YB32"/>
<dbReference type="InterPro" id="IPR013201">
    <property type="entry name" value="Prot_inhib_I29"/>
</dbReference>
<protein>
    <submittedName>
        <fullName evidence="3">Inhibitor_I29 domain-containing protein</fullName>
    </submittedName>
</protein>
<reference evidence="3" key="1">
    <citation type="submission" date="2016-11" db="UniProtKB">
        <authorList>
            <consortium name="WormBaseParasite"/>
        </authorList>
    </citation>
    <scope>IDENTIFICATION</scope>
</reference>
<name>A0A1I7YB32_9BILA</name>
<organism evidence="2 3">
    <name type="scientific">Steinernema glaseri</name>
    <dbReference type="NCBI Taxonomy" id="37863"/>
    <lineage>
        <taxon>Eukaryota</taxon>
        <taxon>Metazoa</taxon>
        <taxon>Ecdysozoa</taxon>
        <taxon>Nematoda</taxon>
        <taxon>Chromadorea</taxon>
        <taxon>Rhabditida</taxon>
        <taxon>Tylenchina</taxon>
        <taxon>Panagrolaimomorpha</taxon>
        <taxon>Strongyloidoidea</taxon>
        <taxon>Steinernematidae</taxon>
        <taxon>Steinernema</taxon>
    </lineage>
</organism>
<accession>A0A1I7YB32</accession>
<evidence type="ECO:0000313" key="2">
    <source>
        <dbReference type="Proteomes" id="UP000095287"/>
    </source>
</evidence>
<proteinExistence type="predicted"/>
<keyword evidence="2" id="KW-1185">Reference proteome</keyword>
<dbReference type="SUPFAM" id="SSF54001">
    <property type="entry name" value="Cysteine proteinases"/>
    <property type="match status" value="1"/>
</dbReference>